<reference evidence="1 2" key="1">
    <citation type="submission" date="2020-07" db="EMBL/GenBank/DDBJ databases">
        <title>Genomic Encyclopedia of Type Strains, Phase IV (KMG-IV): sequencing the most valuable type-strain genomes for metagenomic binning, comparative biology and taxonomic classification.</title>
        <authorList>
            <person name="Goeker M."/>
        </authorList>
    </citation>
    <scope>NUCLEOTIDE SEQUENCE [LARGE SCALE GENOMIC DNA]</scope>
    <source>
        <strain evidence="1 2">DSM 25220</strain>
    </source>
</reference>
<keyword evidence="2" id="KW-1185">Reference proteome</keyword>
<proteinExistence type="predicted"/>
<evidence type="ECO:0000313" key="2">
    <source>
        <dbReference type="Proteomes" id="UP000580891"/>
    </source>
</evidence>
<dbReference type="RefSeq" id="WP_181537793.1">
    <property type="nucleotide sequence ID" value="NZ_JACDUU010000005.1"/>
</dbReference>
<organism evidence="1 2">
    <name type="scientific">[Anoxybacillus] calidus</name>
    <dbReference type="NCBI Taxonomy" id="575178"/>
    <lineage>
        <taxon>Bacteria</taxon>
        <taxon>Bacillati</taxon>
        <taxon>Bacillota</taxon>
        <taxon>Bacilli</taxon>
        <taxon>Bacillales</taxon>
        <taxon>Anoxybacillaceae</taxon>
        <taxon>Paranoxybacillus</taxon>
    </lineage>
</organism>
<dbReference type="Pfam" id="PF14398">
    <property type="entry name" value="ATPgrasp_YheCD"/>
    <property type="match status" value="1"/>
</dbReference>
<dbReference type="SUPFAM" id="SSF56059">
    <property type="entry name" value="Glutathione synthetase ATP-binding domain-like"/>
    <property type="match status" value="1"/>
</dbReference>
<accession>A0A7W0BX66</accession>
<dbReference type="AlphaFoldDB" id="A0A7W0BX66"/>
<protein>
    <recommendedName>
        <fullName evidence="3">Glutathione synthetase</fullName>
    </recommendedName>
</protein>
<dbReference type="Proteomes" id="UP000580891">
    <property type="component" value="Unassembled WGS sequence"/>
</dbReference>
<name>A0A7W0BX66_9BACL</name>
<evidence type="ECO:0000313" key="1">
    <source>
        <dbReference type="EMBL" id="MBA2871991.1"/>
    </source>
</evidence>
<dbReference type="EMBL" id="JACDUU010000005">
    <property type="protein sequence ID" value="MBA2871991.1"/>
    <property type="molecule type" value="Genomic_DNA"/>
</dbReference>
<dbReference type="Gene3D" id="3.30.470.20">
    <property type="entry name" value="ATP-grasp fold, B domain"/>
    <property type="match status" value="1"/>
</dbReference>
<dbReference type="InterPro" id="IPR026838">
    <property type="entry name" value="YheC/D"/>
</dbReference>
<evidence type="ECO:0008006" key="3">
    <source>
        <dbReference type="Google" id="ProtNLM"/>
    </source>
</evidence>
<gene>
    <name evidence="1" type="ORF">HNQ85_002281</name>
</gene>
<sequence length="451" mass="52178">MIYTLKISEKGQKTVWLPSNVPITGQTQAMFGSYSEPCLLISSLDTQNEITITKDLAKKLKIPFSSYICVFLDEQSVHLGPLIGIFTAGFRRSNIRPIGKRTFFFAKLLSKEKQVGGFAFVFGAHHINWETGTINGYFYTENGWEQFEVPFPNVIYNRLPNRRTENETTFQQIKHKLKNEYLIPWFNESFFNKWEIYRLLQKHPSALPYLPETYAHPTEEIVQMLLEKYEHVYVKPSNGSLGLSVYQIIQAKDKKIYYCRYRDEYEQNRLRKFTSLSSLWSEIFAQKEMEHYIVQQGIPLIRYKGRQVDFRIHTNKNKNGKWQVSAIAAKAAGKGSVTTHINNGGIVKTLDEIFEHEQERCIMTEKLKEAALTLSQCLEEKMGIAIGEIGFDIGIDQKGEIWLFEANSKPGRSIFTHPDLKKYEELTTILSLEYGVYLSEQIITKPEAIIT</sequence>
<comment type="caution">
    <text evidence="1">The sequence shown here is derived from an EMBL/GenBank/DDBJ whole genome shotgun (WGS) entry which is preliminary data.</text>
</comment>